<dbReference type="Gramene" id="ORUFI08G07000.1">
    <property type="protein sequence ID" value="ORUFI08G07000.1"/>
    <property type="gene ID" value="ORUFI08G07000"/>
</dbReference>
<evidence type="ECO:0000313" key="1">
    <source>
        <dbReference type="EnsemblPlants" id="ORUFI08G07000.1"/>
    </source>
</evidence>
<keyword evidence="2" id="KW-1185">Reference proteome</keyword>
<protein>
    <submittedName>
        <fullName evidence="1">Uncharacterized protein</fullName>
    </submittedName>
</protein>
<sequence length="202" mass="21415">MSSGPTWEKHGPSDLMDSLATAAVVVTIPTGDDGSSLPHRAAVTTSFSPASGQWRPALLQLAAVVAPLPLPTTGSFSPRQAVATASLDLVGRWLSNGATLGIWLLPLPLGIQRSDGLAASRWRDGTADPAQRRSSEKPFPALANCPTKSCRECPLPADTKSSAVNCRRCNFGFPGICSNYRLLNALDASNILGTSFRHHWQL</sequence>
<dbReference type="HOGENOM" id="CLU_1356614_0_0_1"/>
<organism evidence="1 2">
    <name type="scientific">Oryza rufipogon</name>
    <name type="common">Brownbeard rice</name>
    <name type="synonym">Asian wild rice</name>
    <dbReference type="NCBI Taxonomy" id="4529"/>
    <lineage>
        <taxon>Eukaryota</taxon>
        <taxon>Viridiplantae</taxon>
        <taxon>Streptophyta</taxon>
        <taxon>Embryophyta</taxon>
        <taxon>Tracheophyta</taxon>
        <taxon>Spermatophyta</taxon>
        <taxon>Magnoliopsida</taxon>
        <taxon>Liliopsida</taxon>
        <taxon>Poales</taxon>
        <taxon>Poaceae</taxon>
        <taxon>BOP clade</taxon>
        <taxon>Oryzoideae</taxon>
        <taxon>Oryzeae</taxon>
        <taxon>Oryzinae</taxon>
        <taxon>Oryza</taxon>
    </lineage>
</organism>
<dbReference type="EnsemblPlants" id="ORUFI08G07000.1">
    <property type="protein sequence ID" value="ORUFI08G07000.1"/>
    <property type="gene ID" value="ORUFI08G07000"/>
</dbReference>
<name>A0A0E0QFP5_ORYRU</name>
<dbReference type="AlphaFoldDB" id="A0A0E0QFP5"/>
<proteinExistence type="predicted"/>
<reference evidence="2" key="1">
    <citation type="submission" date="2013-06" db="EMBL/GenBank/DDBJ databases">
        <authorList>
            <person name="Zhao Q."/>
        </authorList>
    </citation>
    <scope>NUCLEOTIDE SEQUENCE</scope>
    <source>
        <strain evidence="2">cv. W1943</strain>
    </source>
</reference>
<dbReference type="Proteomes" id="UP000008022">
    <property type="component" value="Unassembled WGS sequence"/>
</dbReference>
<accession>A0A0E0QFP5</accession>
<evidence type="ECO:0000313" key="2">
    <source>
        <dbReference type="Proteomes" id="UP000008022"/>
    </source>
</evidence>
<reference evidence="1" key="2">
    <citation type="submission" date="2015-06" db="UniProtKB">
        <authorList>
            <consortium name="EnsemblPlants"/>
        </authorList>
    </citation>
    <scope>IDENTIFICATION</scope>
</reference>